<evidence type="ECO:0008006" key="3">
    <source>
        <dbReference type="Google" id="ProtNLM"/>
    </source>
</evidence>
<accession>A0A8S1M700</accession>
<comment type="caution">
    <text evidence="1">The sequence shown here is derived from an EMBL/GenBank/DDBJ whole genome shotgun (WGS) entry which is preliminary data.</text>
</comment>
<name>A0A8S1M700_9CILI</name>
<sequence>MRLIKKGLSLIDKIREILHLQQIMAFLFEEDRGLTQIKDPYPHLGPGVYQLPEIQTRVAYAPFLSTGKRKTELTNKQKILNPGPGQYEISINMGDSGVQAYMNKSTIIVKVQGNGSSAFKSGLERFQEDKKVKEIPGPGYYETQQINTQNRQPLFQNQKIDDIRSQNVRRRINSIPEGKSQIGMVYDDIETLAQHQKVMKEQKKQKVVGPTTYDVQQQQKQYRGLSWDKSTRPRFEQEQTNEIGPGRYNIIEDKKIRNGSPAFLSESVRSYYDQLIYKTNREINAGLRKQINYKDQYSPGPGQYNENRVAIKIQQKPKEFQFFGSSLERFQQIQENSVGPGDYRIQDSSFDQQVRKKNYTNATFLSTSIKGEPILLEDQQPGPGAYEIQKDLYSDLIKKQDRGLNGYFGGKEKRFCDIPSICQAGPGSYDINKGDKKRAVSSCFKSSSKRDQINKSFGPDIGQYRLDQDSIGNRIYKQRKFIQNLQKIDVLKPGFDCGQPRFKENADIQVVPTSYNYQVPPISQKQITAPFKSQQPRLAYIGRQYSPGVGKYQVDVNNWKVNSFNTHYNKVLQES</sequence>
<dbReference type="AlphaFoldDB" id="A0A8S1M700"/>
<dbReference type="Pfam" id="PF07004">
    <property type="entry name" value="SHIPPO-rpt"/>
    <property type="match status" value="4"/>
</dbReference>
<dbReference type="InterPro" id="IPR010736">
    <property type="entry name" value="SHIPPO-rpt"/>
</dbReference>
<keyword evidence="2" id="KW-1185">Reference proteome</keyword>
<dbReference type="PANTHER" id="PTHR21580:SF60">
    <property type="entry name" value="SPERM-TAIL PG-RICH REPEAT-CONTAINING PROTEIN 2"/>
    <property type="match status" value="1"/>
</dbReference>
<protein>
    <recommendedName>
        <fullName evidence="3">Sperm-tail PG-rich repeat protein</fullName>
    </recommendedName>
</protein>
<organism evidence="1 2">
    <name type="scientific">Paramecium sonneborni</name>
    <dbReference type="NCBI Taxonomy" id="65129"/>
    <lineage>
        <taxon>Eukaryota</taxon>
        <taxon>Sar</taxon>
        <taxon>Alveolata</taxon>
        <taxon>Ciliophora</taxon>
        <taxon>Intramacronucleata</taxon>
        <taxon>Oligohymenophorea</taxon>
        <taxon>Peniculida</taxon>
        <taxon>Parameciidae</taxon>
        <taxon>Paramecium</taxon>
    </lineage>
</organism>
<gene>
    <name evidence="1" type="ORF">PSON_ATCC_30995.1.T0310037</name>
</gene>
<dbReference type="PANTHER" id="PTHR21580">
    <property type="entry name" value="SHIPPO-1-RELATED"/>
    <property type="match status" value="1"/>
</dbReference>
<dbReference type="Proteomes" id="UP000692954">
    <property type="component" value="Unassembled WGS sequence"/>
</dbReference>
<reference evidence="1" key="1">
    <citation type="submission" date="2021-01" db="EMBL/GenBank/DDBJ databases">
        <authorList>
            <consortium name="Genoscope - CEA"/>
            <person name="William W."/>
        </authorList>
    </citation>
    <scope>NUCLEOTIDE SEQUENCE</scope>
</reference>
<evidence type="ECO:0000313" key="1">
    <source>
        <dbReference type="EMBL" id="CAD8073591.1"/>
    </source>
</evidence>
<proteinExistence type="predicted"/>
<dbReference type="EMBL" id="CAJJDN010000031">
    <property type="protein sequence ID" value="CAD8073591.1"/>
    <property type="molecule type" value="Genomic_DNA"/>
</dbReference>
<dbReference type="OrthoDB" id="406368at2759"/>
<evidence type="ECO:0000313" key="2">
    <source>
        <dbReference type="Proteomes" id="UP000692954"/>
    </source>
</evidence>
<dbReference type="InterPro" id="IPR051291">
    <property type="entry name" value="CIMAP"/>
</dbReference>